<dbReference type="EMBL" id="LAZR01053137">
    <property type="protein sequence ID" value="KKK81411.1"/>
    <property type="molecule type" value="Genomic_DNA"/>
</dbReference>
<name>A0A0F9BAI1_9ZZZZ</name>
<accession>A0A0F9BAI1</accession>
<comment type="caution">
    <text evidence="1">The sequence shown here is derived from an EMBL/GenBank/DDBJ whole genome shotgun (WGS) entry which is preliminary data.</text>
</comment>
<organism evidence="1">
    <name type="scientific">marine sediment metagenome</name>
    <dbReference type="NCBI Taxonomy" id="412755"/>
    <lineage>
        <taxon>unclassified sequences</taxon>
        <taxon>metagenomes</taxon>
        <taxon>ecological metagenomes</taxon>
    </lineage>
</organism>
<proteinExistence type="predicted"/>
<sequence length="112" mass="12555">MSFTRIATFDDQKELAFGSIGVNYTLIDSVIFHPSRVFIVMNITDALLQFSTDGANDKFPLDAKTNFTLDIATNDLDNVPWLLPAKTGVYVKRIETPTEKSVYIVTVYGRTD</sequence>
<reference evidence="1" key="1">
    <citation type="journal article" date="2015" name="Nature">
        <title>Complex archaea that bridge the gap between prokaryotes and eukaryotes.</title>
        <authorList>
            <person name="Spang A."/>
            <person name="Saw J.H."/>
            <person name="Jorgensen S.L."/>
            <person name="Zaremba-Niedzwiedzka K."/>
            <person name="Martijn J."/>
            <person name="Lind A.E."/>
            <person name="van Eijk R."/>
            <person name="Schleper C."/>
            <person name="Guy L."/>
            <person name="Ettema T.J."/>
        </authorList>
    </citation>
    <scope>NUCLEOTIDE SEQUENCE</scope>
</reference>
<dbReference type="AlphaFoldDB" id="A0A0F9BAI1"/>
<gene>
    <name evidence="1" type="ORF">LCGC14_2813700</name>
</gene>
<evidence type="ECO:0000313" key="1">
    <source>
        <dbReference type="EMBL" id="KKK81411.1"/>
    </source>
</evidence>
<protein>
    <submittedName>
        <fullName evidence="1">Uncharacterized protein</fullName>
    </submittedName>
</protein>